<evidence type="ECO:0000256" key="6">
    <source>
        <dbReference type="ARBA" id="ARBA00022840"/>
    </source>
</evidence>
<evidence type="ECO:0000256" key="3">
    <source>
        <dbReference type="ARBA" id="ARBA00022618"/>
    </source>
</evidence>
<evidence type="ECO:0000256" key="8">
    <source>
        <dbReference type="ARBA" id="ARBA00023067"/>
    </source>
</evidence>
<feature type="domain" description="SMC hinge" evidence="12">
    <location>
        <begin position="475"/>
        <end position="596"/>
    </location>
</feature>
<dbReference type="Gene3D" id="1.20.1060.20">
    <property type="match status" value="1"/>
</dbReference>
<dbReference type="STRING" id="1754190.A0A1Y2D5J3"/>
<evidence type="ECO:0000256" key="4">
    <source>
        <dbReference type="ARBA" id="ARBA00022741"/>
    </source>
</evidence>
<feature type="coiled-coil region" evidence="11">
    <location>
        <begin position="665"/>
        <end position="794"/>
    </location>
</feature>
<evidence type="ECO:0000256" key="11">
    <source>
        <dbReference type="SAM" id="Coils"/>
    </source>
</evidence>
<dbReference type="SMART" id="SM00968">
    <property type="entry name" value="SMC_hinge"/>
    <property type="match status" value="1"/>
</dbReference>
<keyword evidence="7 11" id="KW-0175">Coiled coil</keyword>
<sequence length="1056" mass="121093">MRIQELIIEGFKSYASRTVITGWDPQFNAITGLNGSGKSNILDAICFLLGITNLSHVRANSLQDLVYKRGQAGITKASVTIVFNNEDRAKSPLGYEECKTISITRQIIIGGRNKYLINGHNAQQQNVANLFQSVQLNVNNPHFLIMQGKITQVLNMKPPEILAMIEEAAGTRMFEEKKKKARETMAKKDKKLEEISSERLDRSDQDLQLKQKVLEELNNKYNEFEEQKKVMEKEINEITLEREKELKTGGHFQELDETVKEISRKLVKIKTQKNLKIDSMKEEAKSLESLDSNIHDVEEAISKKKEEFDNENKKLEQIKLNHKEEVKKTQKLEELLQTLTTGMAAKEGHENGYMEQLTESKKQITIASTENEQARIKISHLKEDLKEWKPKANMAERENKNLLKEKEIIEKEINKFKEKVESFDIDPNQEHKYIEQLEDMKSDIYDIKDKIDRLSSQLVSLNFDYTDPYPGFDKSKIKGLVAELITIPKDKIDTSLALEITAGGRLYNVVVENEVVGADLLEHGRLKRRVTILPLNKINAYTIPQNKIDTAKSIWHNKVNIALSLIGYDEEVEAAMRLVFGSTFICSDPTVAKDLSYSNKTNVKSRCVTLAGDIYDPSGTLSGGAKPSSAEYDLKLHQKSLLDDQLSKSSYARCKQMVDDIEKQLIEQQEIARSSSEKLANAKKEAKRIENEMNDFANNKESKLEQMKIELNNSKKNISKQTQIVQNCQRNVDVIQCDLDQLEKDKHSINDQKLNINQTIEKYKNQIKEFEDSIKEVEHDLERFNNDKKNSHRLIQIMLNDYPWINEQKSLFGKPNTPYDFNAHNIDESKKRLKQLEERHESLRKQINMKVMDTIDRVEKKEASLKQMFSTVKRDKSKIEETIKSLDGYKRDALETTWEKVNVDFGSIFSELLPGNSAKLEAPEGQTITQGLEVKVCLGGVWKQSLTELSGGQRSLIALSLILSLLQFKPAPMYILDEVDAALDLSHTQNIGQLLRTRFKGSQFIVVSLKEGMFNNANVLFKAKFKDGNSTVERIAQRKKNIKDLNERRRALREKN</sequence>
<dbReference type="PIRSF" id="PIRSF005719">
    <property type="entry name" value="SMC"/>
    <property type="match status" value="1"/>
</dbReference>
<keyword evidence="10" id="KW-0131">Cell cycle</keyword>
<evidence type="ECO:0000256" key="5">
    <source>
        <dbReference type="ARBA" id="ARBA00022776"/>
    </source>
</evidence>
<gene>
    <name evidence="13" type="ORF">LY90DRAFT_702346</name>
</gene>
<dbReference type="SUPFAM" id="SSF52540">
    <property type="entry name" value="P-loop containing nucleoside triphosphate hydrolases"/>
    <property type="match status" value="2"/>
</dbReference>
<keyword evidence="4" id="KW-0547">Nucleotide-binding</keyword>
<dbReference type="OrthoDB" id="10255539at2759"/>
<proteinExistence type="inferred from homology"/>
<dbReference type="CDD" id="cd03273">
    <property type="entry name" value="ABC_SMC2_euk"/>
    <property type="match status" value="1"/>
</dbReference>
<keyword evidence="14" id="KW-1185">Reference proteome</keyword>
<dbReference type="GO" id="GO:0007076">
    <property type="term" value="P:mitotic chromosome condensation"/>
    <property type="evidence" value="ECO:0007669"/>
    <property type="project" value="UniProtKB-ARBA"/>
</dbReference>
<feature type="coiled-coil region" evidence="11">
    <location>
        <begin position="178"/>
        <end position="335"/>
    </location>
</feature>
<comment type="subcellular location">
    <subcellularLocation>
        <location evidence="1">Nucleus</location>
    </subcellularLocation>
</comment>
<comment type="similarity">
    <text evidence="2">Belongs to the SMC family. SMC2 subfamily.</text>
</comment>
<dbReference type="GO" id="GO:0005694">
    <property type="term" value="C:chromosome"/>
    <property type="evidence" value="ECO:0007669"/>
    <property type="project" value="InterPro"/>
</dbReference>
<dbReference type="InterPro" id="IPR036277">
    <property type="entry name" value="SMC_hinge_sf"/>
</dbReference>
<dbReference type="GO" id="GO:0051301">
    <property type="term" value="P:cell division"/>
    <property type="evidence" value="ECO:0007669"/>
    <property type="project" value="UniProtKB-KW"/>
</dbReference>
<keyword evidence="3" id="KW-0132">Cell division</keyword>
<dbReference type="Pfam" id="PF06470">
    <property type="entry name" value="SMC_hinge"/>
    <property type="match status" value="1"/>
</dbReference>
<feature type="coiled-coil region" evidence="11">
    <location>
        <begin position="819"/>
        <end position="853"/>
    </location>
</feature>
<keyword evidence="8" id="KW-0226">DNA condensation</keyword>
<accession>A0A1Y2D5J3</accession>
<dbReference type="Gene3D" id="3.30.70.1620">
    <property type="match status" value="1"/>
</dbReference>
<keyword evidence="9" id="KW-0539">Nucleus</keyword>
<evidence type="ECO:0000256" key="9">
    <source>
        <dbReference type="ARBA" id="ARBA00023242"/>
    </source>
</evidence>
<dbReference type="GO" id="GO:0005634">
    <property type="term" value="C:nucleus"/>
    <property type="evidence" value="ECO:0007669"/>
    <property type="project" value="UniProtKB-SubCell"/>
</dbReference>
<dbReference type="InterPro" id="IPR010935">
    <property type="entry name" value="SMC_hinge"/>
</dbReference>
<evidence type="ECO:0000259" key="12">
    <source>
        <dbReference type="SMART" id="SM00968"/>
    </source>
</evidence>
<evidence type="ECO:0000313" key="14">
    <source>
        <dbReference type="Proteomes" id="UP000193920"/>
    </source>
</evidence>
<keyword evidence="6" id="KW-0067">ATP-binding</keyword>
<dbReference type="InterPro" id="IPR024704">
    <property type="entry name" value="SMC"/>
</dbReference>
<dbReference type="PANTHER" id="PTHR43977">
    <property type="entry name" value="STRUCTURAL MAINTENANCE OF CHROMOSOMES PROTEIN 3"/>
    <property type="match status" value="1"/>
</dbReference>
<dbReference type="InterPro" id="IPR003395">
    <property type="entry name" value="RecF/RecN/SMC_N"/>
</dbReference>
<dbReference type="GO" id="GO:0005524">
    <property type="term" value="F:ATP binding"/>
    <property type="evidence" value="ECO:0007669"/>
    <property type="project" value="UniProtKB-KW"/>
</dbReference>
<evidence type="ECO:0000256" key="2">
    <source>
        <dbReference type="ARBA" id="ARBA00005231"/>
    </source>
</evidence>
<dbReference type="GO" id="GO:0016887">
    <property type="term" value="F:ATP hydrolysis activity"/>
    <property type="evidence" value="ECO:0007669"/>
    <property type="project" value="InterPro"/>
</dbReference>
<dbReference type="Proteomes" id="UP000193920">
    <property type="component" value="Unassembled WGS sequence"/>
</dbReference>
<name>A0A1Y2D5J3_9FUNG</name>
<dbReference type="EMBL" id="MCOG01000085">
    <property type="protein sequence ID" value="ORY54414.1"/>
    <property type="molecule type" value="Genomic_DNA"/>
</dbReference>
<reference evidence="13 14" key="1">
    <citation type="submission" date="2016-08" db="EMBL/GenBank/DDBJ databases">
        <title>A Parts List for Fungal Cellulosomes Revealed by Comparative Genomics.</title>
        <authorList>
            <consortium name="DOE Joint Genome Institute"/>
            <person name="Haitjema C.H."/>
            <person name="Gilmore S.P."/>
            <person name="Henske J.K."/>
            <person name="Solomon K.V."/>
            <person name="De Groot R."/>
            <person name="Kuo A."/>
            <person name="Mondo S.J."/>
            <person name="Salamov A.A."/>
            <person name="Labutti K."/>
            <person name="Zhao Z."/>
            <person name="Chiniquy J."/>
            <person name="Barry K."/>
            <person name="Brewer H.M."/>
            <person name="Purvine S.O."/>
            <person name="Wright A.T."/>
            <person name="Boxma B."/>
            <person name="Van Alen T."/>
            <person name="Hackstein J.H."/>
            <person name="Baker S.E."/>
            <person name="Grigoriev I.V."/>
            <person name="O'Malley M.A."/>
        </authorList>
    </citation>
    <scope>NUCLEOTIDE SEQUENCE [LARGE SCALE GENOMIC DNA]</scope>
    <source>
        <strain evidence="13 14">G1</strain>
    </source>
</reference>
<dbReference type="FunFam" id="3.40.50.300:FF:000278">
    <property type="entry name" value="Structural maintenance of chromosomes 2"/>
    <property type="match status" value="1"/>
</dbReference>
<dbReference type="Gene3D" id="3.40.50.300">
    <property type="entry name" value="P-loop containing nucleotide triphosphate hydrolases"/>
    <property type="match status" value="2"/>
</dbReference>
<dbReference type="SUPFAM" id="SSF75553">
    <property type="entry name" value="Smc hinge domain"/>
    <property type="match status" value="1"/>
</dbReference>
<dbReference type="FunFam" id="3.40.50.300:FF:000385">
    <property type="entry name" value="Structural maintenance of chromosomes 2"/>
    <property type="match status" value="1"/>
</dbReference>
<dbReference type="AlphaFoldDB" id="A0A1Y2D5J3"/>
<dbReference type="InterPro" id="IPR027417">
    <property type="entry name" value="P-loop_NTPase"/>
</dbReference>
<dbReference type="InterPro" id="IPR027120">
    <property type="entry name" value="Smc2_ABC"/>
</dbReference>
<evidence type="ECO:0000256" key="10">
    <source>
        <dbReference type="ARBA" id="ARBA00023306"/>
    </source>
</evidence>
<organism evidence="13 14">
    <name type="scientific">Neocallimastix californiae</name>
    <dbReference type="NCBI Taxonomy" id="1754190"/>
    <lineage>
        <taxon>Eukaryota</taxon>
        <taxon>Fungi</taxon>
        <taxon>Fungi incertae sedis</taxon>
        <taxon>Chytridiomycota</taxon>
        <taxon>Chytridiomycota incertae sedis</taxon>
        <taxon>Neocallimastigomycetes</taxon>
        <taxon>Neocallimastigales</taxon>
        <taxon>Neocallimastigaceae</taxon>
        <taxon>Neocallimastix</taxon>
    </lineage>
</organism>
<protein>
    <submittedName>
        <fullName evidence="13">RecF/RecN/SMC protein</fullName>
    </submittedName>
</protein>
<comment type="caution">
    <text evidence="13">The sequence shown here is derived from an EMBL/GenBank/DDBJ whole genome shotgun (WGS) entry which is preliminary data.</text>
</comment>
<evidence type="ECO:0000313" key="13">
    <source>
        <dbReference type="EMBL" id="ORY54414.1"/>
    </source>
</evidence>
<keyword evidence="5" id="KW-0498">Mitosis</keyword>
<evidence type="ECO:0000256" key="1">
    <source>
        <dbReference type="ARBA" id="ARBA00004123"/>
    </source>
</evidence>
<evidence type="ECO:0000256" key="7">
    <source>
        <dbReference type="ARBA" id="ARBA00023054"/>
    </source>
</evidence>
<feature type="coiled-coil region" evidence="11">
    <location>
        <begin position="392"/>
        <end position="457"/>
    </location>
</feature>
<dbReference type="Pfam" id="PF02463">
    <property type="entry name" value="SMC_N"/>
    <property type="match status" value="1"/>
</dbReference>